<protein>
    <recommendedName>
        <fullName evidence="3">Flagellin</fullName>
    </recommendedName>
</protein>
<dbReference type="PANTHER" id="PTHR42792:SF1">
    <property type="entry name" value="FLAGELLAR HOOK-ASSOCIATED PROTEIN 3"/>
    <property type="match status" value="1"/>
</dbReference>
<keyword evidence="3" id="KW-0964">Secreted</keyword>
<evidence type="ECO:0000313" key="7">
    <source>
        <dbReference type="Proteomes" id="UP001165565"/>
    </source>
</evidence>
<keyword evidence="6" id="KW-0966">Cell projection</keyword>
<feature type="domain" description="Flagellin N-terminal" evidence="4">
    <location>
        <begin position="10"/>
        <end position="141"/>
    </location>
</feature>
<keyword evidence="6" id="KW-0282">Flagellum</keyword>
<dbReference type="InterPro" id="IPR001492">
    <property type="entry name" value="Flagellin"/>
</dbReference>
<dbReference type="GO" id="GO:0005198">
    <property type="term" value="F:structural molecule activity"/>
    <property type="evidence" value="ECO:0007669"/>
    <property type="project" value="UniProtKB-UniRule"/>
</dbReference>
<sequence>MTIAPSTSLFYDRASSTMRSLSAQADRLNQQITAQSNILAPSDDSVAWQRLQGLSQADANGAAYAANVTVAKTVLQQADGALGTIGDQLQQVKTLVVQARNGTLPASGKVAIANQLGDILSQIVSTANVADTRGGPLFGGNSGGQAVTQNADGSLSFTTGEGASIPIGDGQSVQPSSNAAGFLKTGTSDLGSAITAIMAALNAGTDIPAAAADTVQQVSDQVATAQASIGARAARVDIVSNQLTDAKADRSATRDQVDGFDYATAITQLQKTMTSLQATQASFSKLSSLSLFDYLR</sequence>
<feature type="domain" description="Flagellin C-terminal" evidence="5">
    <location>
        <begin position="214"/>
        <end position="295"/>
    </location>
</feature>
<dbReference type="EMBL" id="JANFAV010000016">
    <property type="protein sequence ID" value="MCW6536828.1"/>
    <property type="molecule type" value="Genomic_DNA"/>
</dbReference>
<dbReference type="Gene3D" id="1.20.1330.10">
    <property type="entry name" value="f41 fragment of flagellin, N-terminal domain"/>
    <property type="match status" value="1"/>
</dbReference>
<dbReference type="RefSeq" id="WP_265270593.1">
    <property type="nucleotide sequence ID" value="NZ_JANFAU010000006.1"/>
</dbReference>
<keyword evidence="7" id="KW-1185">Reference proteome</keyword>
<evidence type="ECO:0000313" key="6">
    <source>
        <dbReference type="EMBL" id="MCW6536828.1"/>
    </source>
</evidence>
<dbReference type="InterPro" id="IPR001029">
    <property type="entry name" value="Flagellin_N"/>
</dbReference>
<comment type="function">
    <text evidence="3">Flagellin is the subunit protein which polymerizes to form the filaments of bacterial flagella.</text>
</comment>
<dbReference type="AlphaFoldDB" id="A0AA41ZBY5"/>
<dbReference type="PANTHER" id="PTHR42792">
    <property type="entry name" value="FLAGELLIN"/>
    <property type="match status" value="1"/>
</dbReference>
<organism evidence="6 7">
    <name type="scientific">Sphingomonas lycopersici</name>
    <dbReference type="NCBI Taxonomy" id="2951807"/>
    <lineage>
        <taxon>Bacteria</taxon>
        <taxon>Pseudomonadati</taxon>
        <taxon>Pseudomonadota</taxon>
        <taxon>Alphaproteobacteria</taxon>
        <taxon>Sphingomonadales</taxon>
        <taxon>Sphingomonadaceae</taxon>
        <taxon>Sphingomonas</taxon>
    </lineage>
</organism>
<evidence type="ECO:0000256" key="2">
    <source>
        <dbReference type="ARBA" id="ARBA00023143"/>
    </source>
</evidence>
<evidence type="ECO:0000259" key="4">
    <source>
        <dbReference type="Pfam" id="PF00669"/>
    </source>
</evidence>
<dbReference type="Pfam" id="PF00669">
    <property type="entry name" value="Flagellin_N"/>
    <property type="match status" value="1"/>
</dbReference>
<evidence type="ECO:0000256" key="1">
    <source>
        <dbReference type="ARBA" id="ARBA00005709"/>
    </source>
</evidence>
<accession>A0AA41ZBY5</accession>
<comment type="caution">
    <text evidence="6">The sequence shown here is derived from an EMBL/GenBank/DDBJ whole genome shotgun (WGS) entry which is preliminary data.</text>
</comment>
<dbReference type="Proteomes" id="UP001165565">
    <property type="component" value="Unassembled WGS sequence"/>
</dbReference>
<comment type="subcellular location">
    <subcellularLocation>
        <location evidence="3">Secreted</location>
    </subcellularLocation>
    <subcellularLocation>
        <location evidence="3">Bacterial flagellum</location>
    </subcellularLocation>
</comment>
<keyword evidence="6" id="KW-0969">Cilium</keyword>
<comment type="similarity">
    <text evidence="1 3">Belongs to the bacterial flagellin family.</text>
</comment>
<dbReference type="Pfam" id="PF00700">
    <property type="entry name" value="Flagellin_C"/>
    <property type="match status" value="1"/>
</dbReference>
<dbReference type="GO" id="GO:0009288">
    <property type="term" value="C:bacterial-type flagellum"/>
    <property type="evidence" value="ECO:0007669"/>
    <property type="project" value="UniProtKB-SubCell"/>
</dbReference>
<dbReference type="SUPFAM" id="SSF64518">
    <property type="entry name" value="Phase 1 flagellin"/>
    <property type="match status" value="1"/>
</dbReference>
<evidence type="ECO:0000256" key="3">
    <source>
        <dbReference type="RuleBase" id="RU362073"/>
    </source>
</evidence>
<proteinExistence type="inferred from homology"/>
<evidence type="ECO:0000259" key="5">
    <source>
        <dbReference type="Pfam" id="PF00700"/>
    </source>
</evidence>
<reference evidence="6" key="1">
    <citation type="submission" date="2022-06" db="EMBL/GenBank/DDBJ databases">
        <title>Sphingomonas sp. nov. isolated from rhizosphere soil of tomato.</title>
        <authorList>
            <person name="Dong H."/>
            <person name="Gao R."/>
        </authorList>
    </citation>
    <scope>NUCLEOTIDE SEQUENCE</scope>
    <source>
        <strain evidence="6">MMSM24</strain>
    </source>
</reference>
<gene>
    <name evidence="6" type="ORF">NEE01_18780</name>
</gene>
<dbReference type="InterPro" id="IPR046358">
    <property type="entry name" value="Flagellin_C"/>
</dbReference>
<keyword evidence="2 3" id="KW-0975">Bacterial flagellum</keyword>
<name>A0AA41ZBY5_9SPHN</name>
<dbReference type="GO" id="GO:0005576">
    <property type="term" value="C:extracellular region"/>
    <property type="evidence" value="ECO:0007669"/>
    <property type="project" value="UniProtKB-SubCell"/>
</dbReference>